<evidence type="ECO:0000313" key="2">
    <source>
        <dbReference type="Proteomes" id="UP000009375"/>
    </source>
</evidence>
<dbReference type="InterPro" id="IPR036265">
    <property type="entry name" value="HIT-like_sf"/>
</dbReference>
<name>D2EEL4_PARA4</name>
<accession>D2EEL4</accession>
<proteinExistence type="predicted"/>
<dbReference type="AlphaFoldDB" id="D2EEL4"/>
<sequence length="265" mass="30502">MEEFRLDPVDLTFDLLSNEKAGCRECMPLKNSIKSIEFKGGYIKIYEVKDRVQPSKYQLEGTFFKHSNAHGYEELIVENEKHSSNFLSYSADDIEKLLIIISERLNELKNYDLGKNISVSRYVNGHDYWDLVVLPVPMHNTEKCHVCESLNYTGNREVYKTEKLIAYTPFSPKKNELLRITTIKHTPAEEIDNVLAFDIANFLIKITKKIKKDITFCIKQSGAEHFEIEVMSGNIDPIDILGINRINYSPEETAKKISEKLADGK</sequence>
<dbReference type="SUPFAM" id="SSF54197">
    <property type="entry name" value="HIT-like"/>
    <property type="match status" value="1"/>
</dbReference>
<organism evidence="1 2">
    <name type="scientific">Candidatus Parvarchaeum acidiphilum ARMAN-4</name>
    <dbReference type="NCBI Taxonomy" id="662760"/>
    <lineage>
        <taxon>Archaea</taxon>
        <taxon>Candidatus Parvarchaeota</taxon>
        <taxon>Candidatus Parvarchaeum</taxon>
    </lineage>
</organism>
<dbReference type="Proteomes" id="UP000009375">
    <property type="component" value="Unassembled WGS sequence"/>
</dbReference>
<protein>
    <submittedName>
        <fullName evidence="1">Uncharacterized protein</fullName>
    </submittedName>
</protein>
<reference evidence="1 2" key="1">
    <citation type="journal article" date="2010" name="Proc. Natl. Acad. Sci. U.S.A.">
        <title>Enigmatic, ultrasmall, uncultivated Archaea.</title>
        <authorList>
            <person name="Baker B.J."/>
            <person name="Comolli L.R."/>
            <person name="Dick G.J."/>
            <person name="Hauser L.J."/>
            <person name="Hyatt D."/>
            <person name="Dill B.D."/>
            <person name="Land M.L."/>
            <person name="Verberkmoes N.C."/>
            <person name="Hettich R.L."/>
            <person name="Banfield J.F."/>
        </authorList>
    </citation>
    <scope>NUCLEOTIDE SEQUENCE [LARGE SCALE GENOMIC DNA]</scope>
</reference>
<evidence type="ECO:0000313" key="1">
    <source>
        <dbReference type="EMBL" id="EEZ93232.1"/>
    </source>
</evidence>
<gene>
    <name evidence="1" type="ORF">BJBARM4_0159</name>
</gene>
<dbReference type="EMBL" id="GG730040">
    <property type="protein sequence ID" value="EEZ93232.1"/>
    <property type="molecule type" value="Genomic_DNA"/>
</dbReference>